<gene>
    <name evidence="3" type="ORF">EBF16_13635</name>
</gene>
<dbReference type="Proteomes" id="UP000280708">
    <property type="component" value="Chromosome"/>
</dbReference>
<evidence type="ECO:0000256" key="2">
    <source>
        <dbReference type="SAM" id="SignalP"/>
    </source>
</evidence>
<dbReference type="AlphaFoldDB" id="A0A085K7D7"/>
<dbReference type="EMBL" id="CP033230">
    <property type="protein sequence ID" value="AYO77828.1"/>
    <property type="molecule type" value="Genomic_DNA"/>
</dbReference>
<sequence>MRIPLALPSLFLTALVLPAALPAQIAPKSEPTAPPGPVNVRVEPRSSGDYELDRARQDIRDGRKSGTLSKKQARALRREADRADAQADRSARDGLSYSEQREIDMQGRALQSLTEAQRSQPGGKRP</sequence>
<feature type="chain" id="PRO_5043579281" evidence="2">
    <location>
        <begin position="26"/>
        <end position="126"/>
    </location>
</feature>
<feature type="compositionally biased region" description="Basic and acidic residues" evidence="1">
    <location>
        <begin position="76"/>
        <end position="92"/>
    </location>
</feature>
<feature type="compositionally biased region" description="Basic and acidic residues" evidence="1">
    <location>
        <begin position="42"/>
        <end position="64"/>
    </location>
</feature>
<organism evidence="3 4">
    <name type="scientific">Sphingobium yanoikuyae</name>
    <name type="common">Sphingomonas yanoikuyae</name>
    <dbReference type="NCBI Taxonomy" id="13690"/>
    <lineage>
        <taxon>Bacteria</taxon>
        <taxon>Pseudomonadati</taxon>
        <taxon>Pseudomonadota</taxon>
        <taxon>Alphaproteobacteria</taxon>
        <taxon>Sphingomonadales</taxon>
        <taxon>Sphingomonadaceae</taxon>
        <taxon>Sphingobium</taxon>
    </lineage>
</organism>
<evidence type="ECO:0000256" key="1">
    <source>
        <dbReference type="SAM" id="MobiDB-lite"/>
    </source>
</evidence>
<feature type="signal peptide" evidence="2">
    <location>
        <begin position="1"/>
        <end position="25"/>
    </location>
</feature>
<dbReference type="RefSeq" id="WP_037507832.1">
    <property type="nucleotide sequence ID" value="NZ_CAIGKD010000006.1"/>
</dbReference>
<accession>A0A085K7D7</accession>
<feature type="region of interest" description="Disordered" evidence="1">
    <location>
        <begin position="26"/>
        <end position="126"/>
    </location>
</feature>
<name>A0A085K7D7_SPHYA</name>
<feature type="compositionally biased region" description="Polar residues" evidence="1">
    <location>
        <begin position="109"/>
        <end position="120"/>
    </location>
</feature>
<evidence type="ECO:0000313" key="3">
    <source>
        <dbReference type="EMBL" id="AYO77828.1"/>
    </source>
</evidence>
<protein>
    <submittedName>
        <fullName evidence="3">Uncharacterized protein</fullName>
    </submittedName>
</protein>
<keyword evidence="2" id="KW-0732">Signal</keyword>
<evidence type="ECO:0000313" key="4">
    <source>
        <dbReference type="Proteomes" id="UP000280708"/>
    </source>
</evidence>
<reference evidence="3 4" key="1">
    <citation type="submission" date="2018-10" db="EMBL/GenBank/DDBJ databases">
        <title>Characterization and genome analysis of a novel bacterium Sphingobium yanoikuyae SJTF8 capable of degrading PAHs.</title>
        <authorList>
            <person name="Yin C."/>
            <person name="Xiong W."/>
            <person name="Liang R."/>
        </authorList>
    </citation>
    <scope>NUCLEOTIDE SEQUENCE [LARGE SCALE GENOMIC DNA]</scope>
    <source>
        <strain evidence="3 4">SJTF8</strain>
    </source>
</reference>
<proteinExistence type="predicted"/>